<dbReference type="PANTHER" id="PTHR33741:SF5">
    <property type="entry name" value="TRANSMEMBRANE PROTEIN DDB_G0269096-RELATED"/>
    <property type="match status" value="1"/>
</dbReference>
<accession>A0A167M3R1</accession>
<name>A0A167M3R1_CALVF</name>
<keyword evidence="4" id="KW-1185">Reference proteome</keyword>
<reference evidence="3 4" key="1">
    <citation type="journal article" date="2016" name="Mol. Biol. Evol.">
        <title>Comparative Genomics of Early-Diverging Mushroom-Forming Fungi Provides Insights into the Origins of Lignocellulose Decay Capabilities.</title>
        <authorList>
            <person name="Nagy L.G."/>
            <person name="Riley R."/>
            <person name="Tritt A."/>
            <person name="Adam C."/>
            <person name="Daum C."/>
            <person name="Floudas D."/>
            <person name="Sun H."/>
            <person name="Yadav J.S."/>
            <person name="Pangilinan J."/>
            <person name="Larsson K.H."/>
            <person name="Matsuura K."/>
            <person name="Barry K."/>
            <person name="Labutti K."/>
            <person name="Kuo R."/>
            <person name="Ohm R.A."/>
            <person name="Bhattacharya S.S."/>
            <person name="Shirouzu T."/>
            <person name="Yoshinaga Y."/>
            <person name="Martin F.M."/>
            <person name="Grigoriev I.V."/>
            <person name="Hibbett D.S."/>
        </authorList>
    </citation>
    <scope>NUCLEOTIDE SEQUENCE [LARGE SCALE GENOMIC DNA]</scope>
    <source>
        <strain evidence="3 4">TUFC12733</strain>
    </source>
</reference>
<evidence type="ECO:0000259" key="2">
    <source>
        <dbReference type="Pfam" id="PF04982"/>
    </source>
</evidence>
<dbReference type="Proteomes" id="UP000076738">
    <property type="component" value="Unassembled WGS sequence"/>
</dbReference>
<feature type="domain" description="HPP transmembrane region" evidence="2">
    <location>
        <begin position="47"/>
        <end position="211"/>
    </location>
</feature>
<evidence type="ECO:0000313" key="4">
    <source>
        <dbReference type="Proteomes" id="UP000076738"/>
    </source>
</evidence>
<dbReference type="OrthoDB" id="2016548at2759"/>
<sequence>MSDIPPWFGERFYPLTHFIGYRRRNVEPREPLFFKTVRASKWAGQVELVAHTFIATWVSIVFLALMSRGAPFRERQVPVVIAAFGAVAVLIFAMWKVPASQPRCVILANTLCAIIGVGIAKLFALSGRLNLQEPLEGGGWACPATALSVALAACQLLNLTHPPGGAVAILAASSPEVYALGWWAVPAVLTSSLIMVVWACLINNIFSRSYPQYWIFSEIQNTESESTSSLDETKAASG</sequence>
<dbReference type="InterPro" id="IPR007065">
    <property type="entry name" value="HPP"/>
</dbReference>
<evidence type="ECO:0000256" key="1">
    <source>
        <dbReference type="SAM" id="Phobius"/>
    </source>
</evidence>
<gene>
    <name evidence="3" type="ORF">CALVIDRAFT_537475</name>
</gene>
<evidence type="ECO:0000313" key="3">
    <source>
        <dbReference type="EMBL" id="KZO96306.1"/>
    </source>
</evidence>
<keyword evidence="1" id="KW-0812">Transmembrane</keyword>
<organism evidence="3 4">
    <name type="scientific">Calocera viscosa (strain TUFC12733)</name>
    <dbReference type="NCBI Taxonomy" id="1330018"/>
    <lineage>
        <taxon>Eukaryota</taxon>
        <taxon>Fungi</taxon>
        <taxon>Dikarya</taxon>
        <taxon>Basidiomycota</taxon>
        <taxon>Agaricomycotina</taxon>
        <taxon>Dacrymycetes</taxon>
        <taxon>Dacrymycetales</taxon>
        <taxon>Dacrymycetaceae</taxon>
        <taxon>Calocera</taxon>
    </lineage>
</organism>
<dbReference type="AlphaFoldDB" id="A0A167M3R1"/>
<protein>
    <recommendedName>
        <fullName evidence="2">HPP transmembrane region domain-containing protein</fullName>
    </recommendedName>
</protein>
<feature type="transmembrane region" description="Helical" evidence="1">
    <location>
        <begin position="48"/>
        <end position="65"/>
    </location>
</feature>
<feature type="transmembrane region" description="Helical" evidence="1">
    <location>
        <begin position="107"/>
        <end position="125"/>
    </location>
</feature>
<keyword evidence="1" id="KW-0472">Membrane</keyword>
<keyword evidence="1" id="KW-1133">Transmembrane helix</keyword>
<dbReference type="STRING" id="1330018.A0A167M3R1"/>
<proteinExistence type="predicted"/>
<feature type="transmembrane region" description="Helical" evidence="1">
    <location>
        <begin position="77"/>
        <end position="95"/>
    </location>
</feature>
<dbReference type="Pfam" id="PF04982">
    <property type="entry name" value="TM_HPP"/>
    <property type="match status" value="1"/>
</dbReference>
<dbReference type="InterPro" id="IPR058581">
    <property type="entry name" value="TM_HPP"/>
</dbReference>
<dbReference type="EMBL" id="KV417285">
    <property type="protein sequence ID" value="KZO96306.1"/>
    <property type="molecule type" value="Genomic_DNA"/>
</dbReference>
<feature type="transmembrane region" description="Helical" evidence="1">
    <location>
        <begin position="180"/>
        <end position="202"/>
    </location>
</feature>
<feature type="transmembrane region" description="Helical" evidence="1">
    <location>
        <begin position="137"/>
        <end position="160"/>
    </location>
</feature>
<dbReference type="PANTHER" id="PTHR33741">
    <property type="entry name" value="TRANSMEMBRANE PROTEIN DDB_G0269096-RELATED"/>
    <property type="match status" value="1"/>
</dbReference>